<dbReference type="Gene3D" id="2.60.120.10">
    <property type="entry name" value="Jelly Rolls"/>
    <property type="match status" value="1"/>
</dbReference>
<dbReference type="Gene3D" id="1.10.10.60">
    <property type="entry name" value="Homeodomain-like"/>
    <property type="match status" value="2"/>
</dbReference>
<dbReference type="PROSITE" id="PS00041">
    <property type="entry name" value="HTH_ARAC_FAMILY_1"/>
    <property type="match status" value="1"/>
</dbReference>
<evidence type="ECO:0000313" key="5">
    <source>
        <dbReference type="EMBL" id="PWV79086.1"/>
    </source>
</evidence>
<dbReference type="PANTHER" id="PTHR46796">
    <property type="entry name" value="HTH-TYPE TRANSCRIPTIONAL ACTIVATOR RHAS-RELATED"/>
    <property type="match status" value="1"/>
</dbReference>
<comment type="caution">
    <text evidence="5">The sequence shown here is derived from an EMBL/GenBank/DDBJ whole genome shotgun (WGS) entry which is preliminary data.</text>
</comment>
<dbReference type="InterPro" id="IPR014710">
    <property type="entry name" value="RmlC-like_jellyroll"/>
</dbReference>
<keyword evidence="1" id="KW-0805">Transcription regulation</keyword>
<dbReference type="GO" id="GO:0043565">
    <property type="term" value="F:sequence-specific DNA binding"/>
    <property type="evidence" value="ECO:0007669"/>
    <property type="project" value="InterPro"/>
</dbReference>
<organism evidence="5 6">
    <name type="scientific">Nocardia neocaledoniensis</name>
    <dbReference type="NCBI Taxonomy" id="236511"/>
    <lineage>
        <taxon>Bacteria</taxon>
        <taxon>Bacillati</taxon>
        <taxon>Actinomycetota</taxon>
        <taxon>Actinomycetes</taxon>
        <taxon>Mycobacteriales</taxon>
        <taxon>Nocardiaceae</taxon>
        <taxon>Nocardia</taxon>
    </lineage>
</organism>
<proteinExistence type="predicted"/>
<dbReference type="SMART" id="SM00342">
    <property type="entry name" value="HTH_ARAC"/>
    <property type="match status" value="1"/>
</dbReference>
<dbReference type="InterPro" id="IPR020449">
    <property type="entry name" value="Tscrpt_reg_AraC-type_HTH"/>
</dbReference>
<reference evidence="5 6" key="1">
    <citation type="submission" date="2018-05" db="EMBL/GenBank/DDBJ databases">
        <title>Genomic Encyclopedia of Type Strains, Phase IV (KMG-IV): sequencing the most valuable type-strain genomes for metagenomic binning, comparative biology and taxonomic classification.</title>
        <authorList>
            <person name="Goeker M."/>
        </authorList>
    </citation>
    <scope>NUCLEOTIDE SEQUENCE [LARGE SCALE GENOMIC DNA]</scope>
    <source>
        <strain evidence="5 6">DSM 44717</strain>
    </source>
</reference>
<dbReference type="SUPFAM" id="SSF51182">
    <property type="entry name" value="RmlC-like cupins"/>
    <property type="match status" value="1"/>
</dbReference>
<dbReference type="SUPFAM" id="SSF46689">
    <property type="entry name" value="Homeodomain-like"/>
    <property type="match status" value="2"/>
</dbReference>
<evidence type="ECO:0000256" key="3">
    <source>
        <dbReference type="ARBA" id="ARBA00023163"/>
    </source>
</evidence>
<gene>
    <name evidence="5" type="ORF">DFR69_102145</name>
</gene>
<dbReference type="PROSITE" id="PS01124">
    <property type="entry name" value="HTH_ARAC_FAMILY_2"/>
    <property type="match status" value="1"/>
</dbReference>
<sequence length="310" mass="33312">MGMFTDMDLLSDVLATARTGSPASGMFVRHAPWGRRYPRIESAGFHVVLQGSCWLVRAGAEPVALGAGDAVFMPRGVAHDLLDQLDSPITETAGPEDIRLVEGPGAPSTLLCGSYQLATDRTHPLLTELPEVVHIPARLGTHAALRAAVGLLAEELTDSHPGADAAIPPLLDLLLLYLLRAWLAENHEPTGWAAAVGDPDISRALRAVHDDPAHPWTVESLGTRAGLSRAAFAKRFATLVGEPPLTYLTRWRMLTAARLLRDSDRPLSSVAERTGYSSEYAFSKAFKREFGTAPGRYRALGADVLLAGTR</sequence>
<dbReference type="InterPro" id="IPR009057">
    <property type="entry name" value="Homeodomain-like_sf"/>
</dbReference>
<dbReference type="Pfam" id="PF12833">
    <property type="entry name" value="HTH_18"/>
    <property type="match status" value="1"/>
</dbReference>
<dbReference type="InterPro" id="IPR018062">
    <property type="entry name" value="HTH_AraC-typ_CS"/>
</dbReference>
<name>A0A317NUN5_9NOCA</name>
<dbReference type="AlphaFoldDB" id="A0A317NUN5"/>
<dbReference type="InterPro" id="IPR032783">
    <property type="entry name" value="AraC_lig"/>
</dbReference>
<evidence type="ECO:0000259" key="4">
    <source>
        <dbReference type="PROSITE" id="PS01124"/>
    </source>
</evidence>
<dbReference type="PRINTS" id="PR00032">
    <property type="entry name" value="HTHARAC"/>
</dbReference>
<protein>
    <submittedName>
        <fullName evidence="5">AraC-like DNA-binding protein</fullName>
    </submittedName>
</protein>
<evidence type="ECO:0000256" key="1">
    <source>
        <dbReference type="ARBA" id="ARBA00023015"/>
    </source>
</evidence>
<dbReference type="EMBL" id="QGTL01000002">
    <property type="protein sequence ID" value="PWV79086.1"/>
    <property type="molecule type" value="Genomic_DNA"/>
</dbReference>
<accession>A0A317NUN5</accession>
<keyword evidence="6" id="KW-1185">Reference proteome</keyword>
<evidence type="ECO:0000313" key="6">
    <source>
        <dbReference type="Proteomes" id="UP000246410"/>
    </source>
</evidence>
<dbReference type="GO" id="GO:0003700">
    <property type="term" value="F:DNA-binding transcription factor activity"/>
    <property type="evidence" value="ECO:0007669"/>
    <property type="project" value="InterPro"/>
</dbReference>
<feature type="domain" description="HTH araC/xylS-type" evidence="4">
    <location>
        <begin position="202"/>
        <end position="300"/>
    </location>
</feature>
<dbReference type="Pfam" id="PF12852">
    <property type="entry name" value="Cupin_6"/>
    <property type="match status" value="1"/>
</dbReference>
<dbReference type="InterPro" id="IPR050204">
    <property type="entry name" value="AraC_XylS_family_regulators"/>
</dbReference>
<evidence type="ECO:0000256" key="2">
    <source>
        <dbReference type="ARBA" id="ARBA00023125"/>
    </source>
</evidence>
<dbReference type="InterPro" id="IPR018060">
    <property type="entry name" value="HTH_AraC"/>
</dbReference>
<dbReference type="Proteomes" id="UP000246410">
    <property type="component" value="Unassembled WGS sequence"/>
</dbReference>
<dbReference type="InterPro" id="IPR011051">
    <property type="entry name" value="RmlC_Cupin_sf"/>
</dbReference>
<keyword evidence="2 5" id="KW-0238">DNA-binding</keyword>
<keyword evidence="3" id="KW-0804">Transcription</keyword>
<dbReference type="PANTHER" id="PTHR46796:SF7">
    <property type="entry name" value="ARAC FAMILY TRANSCRIPTIONAL REGULATOR"/>
    <property type="match status" value="1"/>
</dbReference>